<feature type="domain" description="N-acetyltransferase" evidence="1">
    <location>
        <begin position="59"/>
        <end position="224"/>
    </location>
</feature>
<organism evidence="2 3">
    <name type="scientific">Zasmidium cellare</name>
    <name type="common">Wine cellar mold</name>
    <name type="synonym">Racodium cellare</name>
    <dbReference type="NCBI Taxonomy" id="395010"/>
    <lineage>
        <taxon>Eukaryota</taxon>
        <taxon>Fungi</taxon>
        <taxon>Dikarya</taxon>
        <taxon>Ascomycota</taxon>
        <taxon>Pezizomycotina</taxon>
        <taxon>Dothideomycetes</taxon>
        <taxon>Dothideomycetidae</taxon>
        <taxon>Mycosphaerellales</taxon>
        <taxon>Mycosphaerellaceae</taxon>
        <taxon>Zasmidium</taxon>
    </lineage>
</organism>
<evidence type="ECO:0000313" key="2">
    <source>
        <dbReference type="EMBL" id="KAK4497838.1"/>
    </source>
</evidence>
<reference evidence="2 3" key="1">
    <citation type="journal article" date="2023" name="G3 (Bethesda)">
        <title>A chromosome-level genome assembly of Zasmidium syzygii isolated from banana leaves.</title>
        <authorList>
            <person name="van Westerhoven A.C."/>
            <person name="Mehrabi R."/>
            <person name="Talebi R."/>
            <person name="Steentjes M.B.F."/>
            <person name="Corcolon B."/>
            <person name="Chong P.A."/>
            <person name="Kema G.H.J."/>
            <person name="Seidl M.F."/>
        </authorList>
    </citation>
    <scope>NUCLEOTIDE SEQUENCE [LARGE SCALE GENOMIC DNA]</scope>
    <source>
        <strain evidence="2 3">P124</strain>
    </source>
</reference>
<evidence type="ECO:0000259" key="1">
    <source>
        <dbReference type="PROSITE" id="PS51186"/>
    </source>
</evidence>
<accession>A0ABR0E8T0</accession>
<keyword evidence="3" id="KW-1185">Reference proteome</keyword>
<name>A0ABR0E8T0_ZASCE</name>
<dbReference type="InterPro" id="IPR016181">
    <property type="entry name" value="Acyl_CoA_acyltransferase"/>
</dbReference>
<protein>
    <recommendedName>
        <fullName evidence="1">N-acetyltransferase domain-containing protein</fullName>
    </recommendedName>
</protein>
<dbReference type="EMBL" id="JAXOVC010000008">
    <property type="protein sequence ID" value="KAK4497838.1"/>
    <property type="molecule type" value="Genomic_DNA"/>
</dbReference>
<dbReference type="PROSITE" id="PS51186">
    <property type="entry name" value="GNAT"/>
    <property type="match status" value="1"/>
</dbReference>
<dbReference type="Gene3D" id="3.40.630.30">
    <property type="match status" value="1"/>
</dbReference>
<sequence>MANTFYIRPASNALEDGRRILEFVDSQLPYLQRLGSEGQWGLEPFGDDERTQQGYKGIVTNSEATEKGRPWDRNSTKAFIAEVDIPVEKLTPEIKAIMSPQEATESNGFVRLRVASMFVDGRSVGYARPVLPEQDDNDPFLYVAHVVSDRRAVPWCNGAGNALLEHAKKEAQSLGLGRICLDCWNGNGGRLVKYYEAKGYQPLGVVFDDGEKDWPATVMELRLK</sequence>
<dbReference type="CDD" id="cd04301">
    <property type="entry name" value="NAT_SF"/>
    <property type="match status" value="1"/>
</dbReference>
<dbReference type="InterPro" id="IPR000182">
    <property type="entry name" value="GNAT_dom"/>
</dbReference>
<gene>
    <name evidence="2" type="ORF">PRZ48_010492</name>
</gene>
<dbReference type="SUPFAM" id="SSF55729">
    <property type="entry name" value="Acyl-CoA N-acyltransferases (Nat)"/>
    <property type="match status" value="1"/>
</dbReference>
<comment type="caution">
    <text evidence="2">The sequence shown here is derived from an EMBL/GenBank/DDBJ whole genome shotgun (WGS) entry which is preliminary data.</text>
</comment>
<proteinExistence type="predicted"/>
<dbReference type="Proteomes" id="UP001305779">
    <property type="component" value="Unassembled WGS sequence"/>
</dbReference>
<evidence type="ECO:0000313" key="3">
    <source>
        <dbReference type="Proteomes" id="UP001305779"/>
    </source>
</evidence>